<dbReference type="InterPro" id="IPR018060">
    <property type="entry name" value="HTH_AraC"/>
</dbReference>
<proteinExistence type="predicted"/>
<dbReference type="SUPFAM" id="SSF46689">
    <property type="entry name" value="Homeodomain-like"/>
    <property type="match status" value="2"/>
</dbReference>
<sequence>MAKGRVHKVAVLAFHGVVPFDLTTPCEVFGRARVRAGQRPYEVLVCGQSRRIRTDAFDMHVKHGLRDLVKADTVIVPGMSDVTKPVPRSIIDALIAANAAGARIASICSGAFVLAATGLLDGLSATTHWLAAPMLAARYPQINVNPNVLFVDNGRILTSAGAAAGLDLCLHLIRTDHGAAVAADAARLSVMPLERAGGQAQFIVYQPPESSTGLQQLLEWIERRLDRVLTLESMAEQAKVSIRTLTRRFQEQLGVSPLQWVLQTRVRRAQHALETTDLSIERVAATAGFSSSTSLREHFARVVGTSPRAYRNTFRKRA</sequence>
<feature type="domain" description="HTH araC/xylS-type" evidence="4">
    <location>
        <begin position="215"/>
        <end position="313"/>
    </location>
</feature>
<dbReference type="PROSITE" id="PS01124">
    <property type="entry name" value="HTH_ARAC_FAMILY_2"/>
    <property type="match status" value="1"/>
</dbReference>
<keyword evidence="2" id="KW-0238">DNA-binding</keyword>
<dbReference type="Pfam" id="PF01965">
    <property type="entry name" value="DJ-1_PfpI"/>
    <property type="match status" value="1"/>
</dbReference>
<dbReference type="PANTHER" id="PTHR43130">
    <property type="entry name" value="ARAC-FAMILY TRANSCRIPTIONAL REGULATOR"/>
    <property type="match status" value="1"/>
</dbReference>
<dbReference type="Proteomes" id="UP001595904">
    <property type="component" value="Unassembled WGS sequence"/>
</dbReference>
<dbReference type="PROSITE" id="PS00041">
    <property type="entry name" value="HTH_ARAC_FAMILY_1"/>
    <property type="match status" value="1"/>
</dbReference>
<gene>
    <name evidence="5" type="ORF">ACFPN2_35135</name>
</gene>
<dbReference type="SMART" id="SM00342">
    <property type="entry name" value="HTH_ARAC"/>
    <property type="match status" value="1"/>
</dbReference>
<organism evidence="5 6">
    <name type="scientific">Steroidobacter flavus</name>
    <dbReference type="NCBI Taxonomy" id="1842136"/>
    <lineage>
        <taxon>Bacteria</taxon>
        <taxon>Pseudomonadati</taxon>
        <taxon>Pseudomonadota</taxon>
        <taxon>Gammaproteobacteria</taxon>
        <taxon>Steroidobacterales</taxon>
        <taxon>Steroidobacteraceae</taxon>
        <taxon>Steroidobacter</taxon>
    </lineage>
</organism>
<dbReference type="Gene3D" id="3.40.50.880">
    <property type="match status" value="1"/>
</dbReference>
<keyword evidence="3" id="KW-0804">Transcription</keyword>
<dbReference type="Pfam" id="PF12833">
    <property type="entry name" value="HTH_18"/>
    <property type="match status" value="1"/>
</dbReference>
<dbReference type="RefSeq" id="WP_380605461.1">
    <property type="nucleotide sequence ID" value="NZ_JBHSDU010000015.1"/>
</dbReference>
<evidence type="ECO:0000313" key="6">
    <source>
        <dbReference type="Proteomes" id="UP001595904"/>
    </source>
</evidence>
<name>A0ABV8T3W1_9GAMM</name>
<dbReference type="CDD" id="cd03137">
    <property type="entry name" value="GATase1_AraC_1"/>
    <property type="match status" value="1"/>
</dbReference>
<dbReference type="EMBL" id="JBHSDU010000015">
    <property type="protein sequence ID" value="MFC4314353.1"/>
    <property type="molecule type" value="Genomic_DNA"/>
</dbReference>
<dbReference type="SUPFAM" id="SSF52317">
    <property type="entry name" value="Class I glutamine amidotransferase-like"/>
    <property type="match status" value="1"/>
</dbReference>
<protein>
    <submittedName>
        <fullName evidence="5">GlxA family transcriptional regulator</fullName>
    </submittedName>
</protein>
<comment type="caution">
    <text evidence="5">The sequence shown here is derived from an EMBL/GenBank/DDBJ whole genome shotgun (WGS) entry which is preliminary data.</text>
</comment>
<dbReference type="Gene3D" id="1.10.10.60">
    <property type="entry name" value="Homeodomain-like"/>
    <property type="match status" value="1"/>
</dbReference>
<dbReference type="InterPro" id="IPR018062">
    <property type="entry name" value="HTH_AraC-typ_CS"/>
</dbReference>
<dbReference type="InterPro" id="IPR009057">
    <property type="entry name" value="Homeodomain-like_sf"/>
</dbReference>
<reference evidence="6" key="1">
    <citation type="journal article" date="2019" name="Int. J. Syst. Evol. Microbiol.">
        <title>The Global Catalogue of Microorganisms (GCM) 10K type strain sequencing project: providing services to taxonomists for standard genome sequencing and annotation.</title>
        <authorList>
            <consortium name="The Broad Institute Genomics Platform"/>
            <consortium name="The Broad Institute Genome Sequencing Center for Infectious Disease"/>
            <person name="Wu L."/>
            <person name="Ma J."/>
        </authorList>
    </citation>
    <scope>NUCLEOTIDE SEQUENCE [LARGE SCALE GENOMIC DNA]</scope>
    <source>
        <strain evidence="6">CGMCC 1.10759</strain>
    </source>
</reference>
<evidence type="ECO:0000259" key="4">
    <source>
        <dbReference type="PROSITE" id="PS01124"/>
    </source>
</evidence>
<keyword evidence="1" id="KW-0805">Transcription regulation</keyword>
<dbReference type="PANTHER" id="PTHR43130:SF3">
    <property type="entry name" value="HTH-TYPE TRANSCRIPTIONAL REGULATOR RV1931C"/>
    <property type="match status" value="1"/>
</dbReference>
<accession>A0ABV8T3W1</accession>
<dbReference type="InterPro" id="IPR029062">
    <property type="entry name" value="Class_I_gatase-like"/>
</dbReference>
<keyword evidence="6" id="KW-1185">Reference proteome</keyword>
<evidence type="ECO:0000256" key="2">
    <source>
        <dbReference type="ARBA" id="ARBA00023125"/>
    </source>
</evidence>
<evidence type="ECO:0000256" key="3">
    <source>
        <dbReference type="ARBA" id="ARBA00023163"/>
    </source>
</evidence>
<dbReference type="InterPro" id="IPR002818">
    <property type="entry name" value="DJ-1/PfpI"/>
</dbReference>
<evidence type="ECO:0000313" key="5">
    <source>
        <dbReference type="EMBL" id="MFC4314353.1"/>
    </source>
</evidence>
<dbReference type="InterPro" id="IPR052158">
    <property type="entry name" value="INH-QAR"/>
</dbReference>
<evidence type="ECO:0000256" key="1">
    <source>
        <dbReference type="ARBA" id="ARBA00023015"/>
    </source>
</evidence>